<proteinExistence type="predicted"/>
<dbReference type="InterPro" id="IPR010765">
    <property type="entry name" value="DUF1350"/>
</dbReference>
<dbReference type="EMBL" id="NKQK01000020">
    <property type="protein sequence ID" value="PSS01349.1"/>
    <property type="molecule type" value="Genomic_DNA"/>
</dbReference>
<evidence type="ECO:0000313" key="2">
    <source>
        <dbReference type="Proteomes" id="UP000241394"/>
    </source>
</evidence>
<dbReference type="OMA" id="VYDQEAM"/>
<reference evidence="2" key="2">
    <citation type="journal article" date="2018" name="BMC Genomics">
        <title>A manually annotated Actinidia chinensis var. chinensis (kiwifruit) genome highlights the challenges associated with draft genomes and gene prediction in plants.</title>
        <authorList>
            <person name="Pilkington S.M."/>
            <person name="Crowhurst R."/>
            <person name="Hilario E."/>
            <person name="Nardozza S."/>
            <person name="Fraser L."/>
            <person name="Peng Y."/>
            <person name="Gunaseelan K."/>
            <person name="Simpson R."/>
            <person name="Tahir J."/>
            <person name="Deroles S.C."/>
            <person name="Templeton K."/>
            <person name="Luo Z."/>
            <person name="Davy M."/>
            <person name="Cheng C."/>
            <person name="McNeilage M."/>
            <person name="Scaglione D."/>
            <person name="Liu Y."/>
            <person name="Zhang Q."/>
            <person name="Datson P."/>
            <person name="De Silva N."/>
            <person name="Gardiner S.E."/>
            <person name="Bassett H."/>
            <person name="Chagne D."/>
            <person name="McCallum J."/>
            <person name="Dzierzon H."/>
            <person name="Deng C."/>
            <person name="Wang Y.Y."/>
            <person name="Barron L."/>
            <person name="Manako K."/>
            <person name="Bowen J."/>
            <person name="Foster T.M."/>
            <person name="Erridge Z.A."/>
            <person name="Tiffin H."/>
            <person name="Waite C.N."/>
            <person name="Davies K.M."/>
            <person name="Grierson E.P."/>
            <person name="Laing W.A."/>
            <person name="Kirk R."/>
            <person name="Chen X."/>
            <person name="Wood M."/>
            <person name="Montefiori M."/>
            <person name="Brummell D.A."/>
            <person name="Schwinn K.E."/>
            <person name="Catanach A."/>
            <person name="Fullerton C."/>
            <person name="Li D."/>
            <person name="Meiyalaghan S."/>
            <person name="Nieuwenhuizen N."/>
            <person name="Read N."/>
            <person name="Prakash R."/>
            <person name="Hunter D."/>
            <person name="Zhang H."/>
            <person name="McKenzie M."/>
            <person name="Knabel M."/>
            <person name="Harris A."/>
            <person name="Allan A.C."/>
            <person name="Gleave A."/>
            <person name="Chen A."/>
            <person name="Janssen B.J."/>
            <person name="Plunkett B."/>
            <person name="Ampomah-Dwamena C."/>
            <person name="Voogd C."/>
            <person name="Leif D."/>
            <person name="Lafferty D."/>
            <person name="Souleyre E.J.F."/>
            <person name="Varkonyi-Gasic E."/>
            <person name="Gambi F."/>
            <person name="Hanley J."/>
            <person name="Yao J.L."/>
            <person name="Cheung J."/>
            <person name="David K.M."/>
            <person name="Warren B."/>
            <person name="Marsh K."/>
            <person name="Snowden K.C."/>
            <person name="Lin-Wang K."/>
            <person name="Brian L."/>
            <person name="Martinez-Sanchez M."/>
            <person name="Wang M."/>
            <person name="Ileperuma N."/>
            <person name="Macnee N."/>
            <person name="Campin R."/>
            <person name="McAtee P."/>
            <person name="Drummond R.S.M."/>
            <person name="Espley R.V."/>
            <person name="Ireland H.S."/>
            <person name="Wu R."/>
            <person name="Atkinson R.G."/>
            <person name="Karunairetnam S."/>
            <person name="Bulley S."/>
            <person name="Chunkath S."/>
            <person name="Hanley Z."/>
            <person name="Storey R."/>
            <person name="Thrimawithana A.H."/>
            <person name="Thomson S."/>
            <person name="David C."/>
            <person name="Testolin R."/>
            <person name="Huang H."/>
            <person name="Hellens R.P."/>
            <person name="Schaffer R.J."/>
        </authorList>
    </citation>
    <scope>NUCLEOTIDE SEQUENCE [LARGE SCALE GENOMIC DNA]</scope>
    <source>
        <strain evidence="2">cv. Red5</strain>
    </source>
</reference>
<dbReference type="InParanoid" id="A0A2R6Q3B1"/>
<accession>A0A2R6Q3B1</accession>
<sequence>MDLHHRGHHLFLLKLPLTSIGSKLFRTTLVLSLSLSLCGLWTAMGKGLGCGGRLSAVVKKEWWLWLFPVVADEVGVVSIRMELAGGVWGIKLDYPFQNKFRNFSHTSPKIAKRNASFAATLRMVSNGSVGRSRKNYVNSQRIYTRFDSCLVIPPLNRKKPRAIVKFLGGAFIGAVPEVTYSYLLELLANEDYLIISVPYDVTFDHAQAAREIYERFNACFDRLSTCGLPSANLTATEFVNLPLYSVGHSNGALLQVLTGSYFSEKIPQANAIISYNNRPATEAVPYFEQLGPLFSQMVPVVEASPMYSMARSASGDAWKMLLDMAAMMPDYDQEAVVSLTKFVDQLPAVLNQVTQGISEFKPTPSENCDCFKKSYNVKHTLLVKFNFDPIDETDLLEETLNPRVESLGGTLEKVLLTGNHVTPCIQEPRWQVGYAYTPADAIAQTLKTLSLNDTRVLSRTICNWFRRLEE</sequence>
<name>A0A2R6Q3B1_ACTCC</name>
<dbReference type="FunCoup" id="A0A2R6Q3B1">
    <property type="interactions" value="1373"/>
</dbReference>
<gene>
    <name evidence="1" type="ORF">CEY00_Acc22707</name>
</gene>
<dbReference type="PANTHER" id="PTHR34127">
    <property type="entry name" value="OS04G0405600 PROTEIN"/>
    <property type="match status" value="1"/>
</dbReference>
<keyword evidence="2" id="KW-1185">Reference proteome</keyword>
<dbReference type="PANTHER" id="PTHR34127:SF3">
    <property type="entry name" value="INITIATION FACTOR 4F SUBUNIT (DUF1350)"/>
    <property type="match status" value="1"/>
</dbReference>
<comment type="caution">
    <text evidence="1">The sequence shown here is derived from an EMBL/GenBank/DDBJ whole genome shotgun (WGS) entry which is preliminary data.</text>
</comment>
<dbReference type="AlphaFoldDB" id="A0A2R6Q3B1"/>
<dbReference type="Gramene" id="PSS01349">
    <property type="protein sequence ID" value="PSS01349"/>
    <property type="gene ID" value="CEY00_Acc22707"/>
</dbReference>
<organism evidence="1 2">
    <name type="scientific">Actinidia chinensis var. chinensis</name>
    <name type="common">Chinese soft-hair kiwi</name>
    <dbReference type="NCBI Taxonomy" id="1590841"/>
    <lineage>
        <taxon>Eukaryota</taxon>
        <taxon>Viridiplantae</taxon>
        <taxon>Streptophyta</taxon>
        <taxon>Embryophyta</taxon>
        <taxon>Tracheophyta</taxon>
        <taxon>Spermatophyta</taxon>
        <taxon>Magnoliopsida</taxon>
        <taxon>eudicotyledons</taxon>
        <taxon>Gunneridae</taxon>
        <taxon>Pentapetalae</taxon>
        <taxon>asterids</taxon>
        <taxon>Ericales</taxon>
        <taxon>Actinidiaceae</taxon>
        <taxon>Actinidia</taxon>
    </lineage>
</organism>
<evidence type="ECO:0000313" key="1">
    <source>
        <dbReference type="EMBL" id="PSS01349.1"/>
    </source>
</evidence>
<dbReference type="OrthoDB" id="3980at2759"/>
<dbReference type="Pfam" id="PF07082">
    <property type="entry name" value="DUF1350"/>
    <property type="match status" value="1"/>
</dbReference>
<dbReference type="STRING" id="1590841.A0A2R6Q3B1"/>
<protein>
    <submittedName>
        <fullName evidence="1">Uncharacterized protein</fullName>
    </submittedName>
</protein>
<dbReference type="Proteomes" id="UP000241394">
    <property type="component" value="Chromosome LG20"/>
</dbReference>
<reference evidence="1 2" key="1">
    <citation type="submission" date="2017-07" db="EMBL/GenBank/DDBJ databases">
        <title>An improved, manually edited Actinidia chinensis var. chinensis (kiwifruit) genome highlights the challenges associated with draft genomes and gene prediction in plants.</title>
        <authorList>
            <person name="Pilkington S."/>
            <person name="Crowhurst R."/>
            <person name="Hilario E."/>
            <person name="Nardozza S."/>
            <person name="Fraser L."/>
            <person name="Peng Y."/>
            <person name="Gunaseelan K."/>
            <person name="Simpson R."/>
            <person name="Tahir J."/>
            <person name="Deroles S."/>
            <person name="Templeton K."/>
            <person name="Luo Z."/>
            <person name="Davy M."/>
            <person name="Cheng C."/>
            <person name="Mcneilage M."/>
            <person name="Scaglione D."/>
            <person name="Liu Y."/>
            <person name="Zhang Q."/>
            <person name="Datson P."/>
            <person name="De Silva N."/>
            <person name="Gardiner S."/>
            <person name="Bassett H."/>
            <person name="Chagne D."/>
            <person name="Mccallum J."/>
            <person name="Dzierzon H."/>
            <person name="Deng C."/>
            <person name="Wang Y.-Y."/>
            <person name="Barron N."/>
            <person name="Manako K."/>
            <person name="Bowen J."/>
            <person name="Foster T."/>
            <person name="Erridge Z."/>
            <person name="Tiffin H."/>
            <person name="Waite C."/>
            <person name="Davies K."/>
            <person name="Grierson E."/>
            <person name="Laing W."/>
            <person name="Kirk R."/>
            <person name="Chen X."/>
            <person name="Wood M."/>
            <person name="Montefiori M."/>
            <person name="Brummell D."/>
            <person name="Schwinn K."/>
            <person name="Catanach A."/>
            <person name="Fullerton C."/>
            <person name="Li D."/>
            <person name="Meiyalaghan S."/>
            <person name="Nieuwenhuizen N."/>
            <person name="Read N."/>
            <person name="Prakash R."/>
            <person name="Hunter D."/>
            <person name="Zhang H."/>
            <person name="Mckenzie M."/>
            <person name="Knabel M."/>
            <person name="Harris A."/>
            <person name="Allan A."/>
            <person name="Chen A."/>
            <person name="Janssen B."/>
            <person name="Plunkett B."/>
            <person name="Dwamena C."/>
            <person name="Voogd C."/>
            <person name="Leif D."/>
            <person name="Lafferty D."/>
            <person name="Souleyre E."/>
            <person name="Varkonyi-Gasic E."/>
            <person name="Gambi F."/>
            <person name="Hanley J."/>
            <person name="Yao J.-L."/>
            <person name="Cheung J."/>
            <person name="David K."/>
            <person name="Warren B."/>
            <person name="Marsh K."/>
            <person name="Snowden K."/>
            <person name="Lin-Wang K."/>
            <person name="Brian L."/>
            <person name="Martinez-Sanchez M."/>
            <person name="Wang M."/>
            <person name="Ileperuma N."/>
            <person name="Macnee N."/>
            <person name="Campin R."/>
            <person name="Mcatee P."/>
            <person name="Drummond R."/>
            <person name="Espley R."/>
            <person name="Ireland H."/>
            <person name="Wu R."/>
            <person name="Atkinson R."/>
            <person name="Karunairetnam S."/>
            <person name="Bulley S."/>
            <person name="Chunkath S."/>
            <person name="Hanley Z."/>
            <person name="Storey R."/>
            <person name="Thrimawithana A."/>
            <person name="Thomson S."/>
            <person name="David C."/>
            <person name="Testolin R."/>
        </authorList>
    </citation>
    <scope>NUCLEOTIDE SEQUENCE [LARGE SCALE GENOMIC DNA]</scope>
    <source>
        <strain evidence="2">cv. Red5</strain>
        <tissue evidence="1">Young leaf</tissue>
    </source>
</reference>